<organism evidence="1 2">
    <name type="scientific">Cylindrotheca closterium</name>
    <dbReference type="NCBI Taxonomy" id="2856"/>
    <lineage>
        <taxon>Eukaryota</taxon>
        <taxon>Sar</taxon>
        <taxon>Stramenopiles</taxon>
        <taxon>Ochrophyta</taxon>
        <taxon>Bacillariophyta</taxon>
        <taxon>Bacillariophyceae</taxon>
        <taxon>Bacillariophycidae</taxon>
        <taxon>Bacillariales</taxon>
        <taxon>Bacillariaceae</taxon>
        <taxon>Cylindrotheca</taxon>
    </lineage>
</organism>
<dbReference type="Proteomes" id="UP001295423">
    <property type="component" value="Unassembled WGS sequence"/>
</dbReference>
<comment type="caution">
    <text evidence="1">The sequence shown here is derived from an EMBL/GenBank/DDBJ whole genome shotgun (WGS) entry which is preliminary data.</text>
</comment>
<evidence type="ECO:0000313" key="2">
    <source>
        <dbReference type="Proteomes" id="UP001295423"/>
    </source>
</evidence>
<accession>A0AAD2G790</accession>
<dbReference type="Gene3D" id="2.30.110.10">
    <property type="entry name" value="Electron Transport, Fmn-binding Protein, Chain A"/>
    <property type="match status" value="1"/>
</dbReference>
<dbReference type="InterPro" id="IPR012349">
    <property type="entry name" value="Split_barrel_FMN-bd"/>
</dbReference>
<sequence length="223" mass="25022">MNCQADNGALSEDGDGFTKNSSWIHLTQGKEFSRLLYPNPVCFLCTATATNRNKRSSSPNNLSSEDASPNIFRRNVMVISWLSPVDNDGFFVMSVNARRHSIKHLLRSTPGDAVSVEMTDSTDTSPSNNDVPIIFTLCVPTLDLKDLVLHVGSVSGKDICKFGNNNSNMLDSAFDNSCMSKRKKRKLQKQRLEARGRRRYLRTGCAFIWSARSYGDRRRYQGL</sequence>
<protein>
    <submittedName>
        <fullName evidence="1">Uncharacterized protein</fullName>
    </submittedName>
</protein>
<proteinExistence type="predicted"/>
<dbReference type="AlphaFoldDB" id="A0AAD2G790"/>
<gene>
    <name evidence="1" type="ORF">CYCCA115_LOCUS21126</name>
</gene>
<name>A0AAD2G790_9STRA</name>
<reference evidence="1" key="1">
    <citation type="submission" date="2023-08" db="EMBL/GenBank/DDBJ databases">
        <authorList>
            <person name="Audoor S."/>
            <person name="Bilcke G."/>
        </authorList>
    </citation>
    <scope>NUCLEOTIDE SEQUENCE</scope>
</reference>
<evidence type="ECO:0000313" key="1">
    <source>
        <dbReference type="EMBL" id="CAJ1965465.1"/>
    </source>
</evidence>
<dbReference type="EMBL" id="CAKOGP040002203">
    <property type="protein sequence ID" value="CAJ1965465.1"/>
    <property type="molecule type" value="Genomic_DNA"/>
</dbReference>
<keyword evidence="2" id="KW-1185">Reference proteome</keyword>